<feature type="region of interest" description="Disordered" evidence="1">
    <location>
        <begin position="29"/>
        <end position="65"/>
    </location>
</feature>
<comment type="caution">
    <text evidence="2">The sequence shown here is derived from an EMBL/GenBank/DDBJ whole genome shotgun (WGS) entry which is preliminary data.</text>
</comment>
<feature type="compositionally biased region" description="Gly residues" evidence="1">
    <location>
        <begin position="44"/>
        <end position="61"/>
    </location>
</feature>
<dbReference type="EMBL" id="MWQN01000001">
    <property type="protein sequence ID" value="OPC83585.1"/>
    <property type="molecule type" value="Genomic_DNA"/>
</dbReference>
<name>A0A1T3P3P8_9ACTN</name>
<proteinExistence type="predicted"/>
<keyword evidence="3" id="KW-1185">Reference proteome</keyword>
<evidence type="ECO:0000313" key="3">
    <source>
        <dbReference type="Proteomes" id="UP000190037"/>
    </source>
</evidence>
<dbReference type="RefSeq" id="WP_078977867.1">
    <property type="nucleotide sequence ID" value="NZ_MWQN01000001.1"/>
</dbReference>
<organism evidence="2 3">
    <name type="scientific">Embleya scabrispora</name>
    <dbReference type="NCBI Taxonomy" id="159449"/>
    <lineage>
        <taxon>Bacteria</taxon>
        <taxon>Bacillati</taxon>
        <taxon>Actinomycetota</taxon>
        <taxon>Actinomycetes</taxon>
        <taxon>Kitasatosporales</taxon>
        <taxon>Streptomycetaceae</taxon>
        <taxon>Embleya</taxon>
    </lineage>
</organism>
<dbReference type="OrthoDB" id="3529419at2"/>
<gene>
    <name evidence="2" type="ORF">B4N89_23935</name>
</gene>
<reference evidence="2 3" key="1">
    <citation type="submission" date="2017-03" db="EMBL/GenBank/DDBJ databases">
        <title>Draft genome sequence of Streptomyces scabrisporus NF3, endophyte isolated from Amphipterygium adstringens.</title>
        <authorList>
            <person name="Vazquez M."/>
            <person name="Ceapa C.D."/>
            <person name="Rodriguez Luna D."/>
            <person name="Sanchez Esquivel S."/>
        </authorList>
    </citation>
    <scope>NUCLEOTIDE SEQUENCE [LARGE SCALE GENOMIC DNA]</scope>
    <source>
        <strain evidence="2 3">NF3</strain>
    </source>
</reference>
<dbReference type="Proteomes" id="UP000190037">
    <property type="component" value="Unassembled WGS sequence"/>
</dbReference>
<evidence type="ECO:0000256" key="1">
    <source>
        <dbReference type="SAM" id="MobiDB-lite"/>
    </source>
</evidence>
<evidence type="ECO:0000313" key="2">
    <source>
        <dbReference type="EMBL" id="OPC83585.1"/>
    </source>
</evidence>
<sequence length="333" mass="34772">MRHGGVGRRWSTWAAAGLAAAVVLTGCSSDSGGGKGKEKKGGDKAGGTGGPSAGAPAPGGAGDKDPRAVWAALVAATTTQQVVEYHGVRTAAGDTAKEATVKEELWSWYDAGGKSAFTDRAYQVAAGAPIKRSQCEAGREWSYNNALEQWSDTKRTCVVDMSHEGKYVGDGILPTGLTAEQAKTFAAQLEATPGWLTPSAVEPAQQNGKSWLRLTVDLKPQQNGGAAANTDLLLRAFRATIPDFTKGPYQIENFGRQSGSPVRAVFWLDPATHLPAYSEVSTTVVDKGVATGATRHLRTEYVFGGAAPKPDRATLVPAPAPSWPDQGTTPPPA</sequence>
<evidence type="ECO:0008006" key="4">
    <source>
        <dbReference type="Google" id="ProtNLM"/>
    </source>
</evidence>
<accession>A0A1T3P3P8</accession>
<feature type="region of interest" description="Disordered" evidence="1">
    <location>
        <begin position="308"/>
        <end position="333"/>
    </location>
</feature>
<protein>
    <recommendedName>
        <fullName evidence="4">Lipoprotein</fullName>
    </recommendedName>
</protein>
<dbReference type="AlphaFoldDB" id="A0A1T3P3P8"/>
<dbReference type="PROSITE" id="PS51257">
    <property type="entry name" value="PROKAR_LIPOPROTEIN"/>
    <property type="match status" value="1"/>
</dbReference>